<dbReference type="InterPro" id="IPR009057">
    <property type="entry name" value="Homeodomain-like_sf"/>
</dbReference>
<evidence type="ECO:0000256" key="3">
    <source>
        <dbReference type="ARBA" id="ARBA00023163"/>
    </source>
</evidence>
<dbReference type="PANTHER" id="PTHR46796:SF14">
    <property type="entry name" value="TRANSCRIPTIONAL REGULATORY PROTEIN"/>
    <property type="match status" value="1"/>
</dbReference>
<evidence type="ECO:0000259" key="4">
    <source>
        <dbReference type="PROSITE" id="PS01124"/>
    </source>
</evidence>
<keyword evidence="3" id="KW-0804">Transcription</keyword>
<dbReference type="RefSeq" id="WP_280835078.1">
    <property type="nucleotide sequence ID" value="NZ_JARXVE010000011.1"/>
</dbReference>
<dbReference type="PRINTS" id="PR00032">
    <property type="entry name" value="HTHARAC"/>
</dbReference>
<dbReference type="PROSITE" id="PS01124">
    <property type="entry name" value="HTH_ARAC_FAMILY_2"/>
    <property type="match status" value="1"/>
</dbReference>
<protein>
    <submittedName>
        <fullName evidence="5">AraC family transcriptional regulator</fullName>
    </submittedName>
</protein>
<keyword evidence="2" id="KW-0238">DNA-binding</keyword>
<dbReference type="InterPro" id="IPR018062">
    <property type="entry name" value="HTH_AraC-typ_CS"/>
</dbReference>
<reference evidence="5 6" key="1">
    <citation type="submission" date="2023-04" db="EMBL/GenBank/DDBJ databases">
        <title>Forest soil microbial communities from Buena Vista Peninsula, Colon Province, Panama.</title>
        <authorList>
            <person name="Bouskill N."/>
        </authorList>
    </citation>
    <scope>NUCLEOTIDE SEQUENCE [LARGE SCALE GENOMIC DNA]</scope>
    <source>
        <strain evidence="5 6">AC80</strain>
    </source>
</reference>
<gene>
    <name evidence="5" type="ORF">M2272_005162</name>
</gene>
<dbReference type="InterPro" id="IPR018060">
    <property type="entry name" value="HTH_AraC"/>
</dbReference>
<dbReference type="InterPro" id="IPR050204">
    <property type="entry name" value="AraC_XylS_family_regulators"/>
</dbReference>
<organism evidence="5 6">
    <name type="scientific">Mycolicibacterium frederiksbergense</name>
    <dbReference type="NCBI Taxonomy" id="117567"/>
    <lineage>
        <taxon>Bacteria</taxon>
        <taxon>Bacillati</taxon>
        <taxon>Actinomycetota</taxon>
        <taxon>Actinomycetes</taxon>
        <taxon>Mycobacteriales</taxon>
        <taxon>Mycobacteriaceae</taxon>
        <taxon>Mycolicibacterium</taxon>
    </lineage>
</organism>
<dbReference type="SUPFAM" id="SSF46689">
    <property type="entry name" value="Homeodomain-like"/>
    <property type="match status" value="2"/>
</dbReference>
<dbReference type="Proteomes" id="UP001160130">
    <property type="component" value="Unassembled WGS sequence"/>
</dbReference>
<dbReference type="Gene3D" id="1.10.10.60">
    <property type="entry name" value="Homeodomain-like"/>
    <property type="match status" value="2"/>
</dbReference>
<proteinExistence type="predicted"/>
<evidence type="ECO:0000313" key="5">
    <source>
        <dbReference type="EMBL" id="MDH6198503.1"/>
    </source>
</evidence>
<sequence>MERWDGERALSPRVVLGQRVATSRELSFRFPTEQVDAETDWCCLDNTRHLIYVHRVGQLRSMDFEVDWGPSGRALLQKGDIWVIPAGRRCSSLVYGDTASYCEISIPGDMFGDTPLLPRINHKDPLLGDLVEAIYNVADRDDVVARLLRDSAIETLRLMLSDSYTPVRPHRQYGPHELDDHTCSLLIEYLEDGLDTEISLESLAGLARMPVNNFLKAFRSVFHTSPYQYLLDRRIDCAKNLLLTSNDTITEISAMVGFSTPNQFTTAFRRRVGVSPRDYRTLR</sequence>
<feature type="domain" description="HTH araC/xylS-type" evidence="4">
    <location>
        <begin position="184"/>
        <end position="282"/>
    </location>
</feature>
<dbReference type="Pfam" id="PF12833">
    <property type="entry name" value="HTH_18"/>
    <property type="match status" value="1"/>
</dbReference>
<dbReference type="EMBL" id="JARXVE010000011">
    <property type="protein sequence ID" value="MDH6198503.1"/>
    <property type="molecule type" value="Genomic_DNA"/>
</dbReference>
<dbReference type="PANTHER" id="PTHR46796">
    <property type="entry name" value="HTH-TYPE TRANSCRIPTIONAL ACTIVATOR RHAS-RELATED"/>
    <property type="match status" value="1"/>
</dbReference>
<accession>A0ABT6L6C9</accession>
<dbReference type="SMART" id="SM00342">
    <property type="entry name" value="HTH_ARAC"/>
    <property type="match status" value="1"/>
</dbReference>
<keyword evidence="1" id="KW-0805">Transcription regulation</keyword>
<comment type="caution">
    <text evidence="5">The sequence shown here is derived from an EMBL/GenBank/DDBJ whole genome shotgun (WGS) entry which is preliminary data.</text>
</comment>
<evidence type="ECO:0000313" key="6">
    <source>
        <dbReference type="Proteomes" id="UP001160130"/>
    </source>
</evidence>
<dbReference type="InterPro" id="IPR020449">
    <property type="entry name" value="Tscrpt_reg_AraC-type_HTH"/>
</dbReference>
<dbReference type="PROSITE" id="PS00041">
    <property type="entry name" value="HTH_ARAC_FAMILY_1"/>
    <property type="match status" value="1"/>
</dbReference>
<evidence type="ECO:0000256" key="1">
    <source>
        <dbReference type="ARBA" id="ARBA00023015"/>
    </source>
</evidence>
<evidence type="ECO:0000256" key="2">
    <source>
        <dbReference type="ARBA" id="ARBA00023125"/>
    </source>
</evidence>
<name>A0ABT6L6C9_9MYCO</name>
<keyword evidence="6" id="KW-1185">Reference proteome</keyword>